<protein>
    <submittedName>
        <fullName evidence="1">Uncharacterized protein</fullName>
    </submittedName>
</protein>
<dbReference type="RefSeq" id="WP_020963006.1">
    <property type="nucleotide sequence ID" value="NC_022093.1"/>
</dbReference>
<dbReference type="EMBL" id="CP006646">
    <property type="protein sequence ID" value="AGT35699.1"/>
    <property type="molecule type" value="Genomic_DNA"/>
</dbReference>
<keyword evidence="2" id="KW-1185">Reference proteome</keyword>
<dbReference type="HOGENOM" id="CLU_2393060_0_0_2"/>
<dbReference type="Proteomes" id="UP000015543">
    <property type="component" value="Chromosome"/>
</dbReference>
<gene>
    <name evidence="1" type="ORF">N186_06805</name>
</gene>
<sequence length="93" mass="10528">MSFCRPGTNVCLNSNRKESNRRSASTDIPKLIHEMNIFTMKVPDRRDCRIAKGMFKGRDRSATTKTSASTMETKIITDNSFSFSSTLEIFIKA</sequence>
<organism evidence="1 2">
    <name type="scientific">Thermofilum adornatum</name>
    <dbReference type="NCBI Taxonomy" id="1365176"/>
    <lineage>
        <taxon>Archaea</taxon>
        <taxon>Thermoproteota</taxon>
        <taxon>Thermoprotei</taxon>
        <taxon>Thermofilales</taxon>
        <taxon>Thermofilaceae</taxon>
        <taxon>Thermofilum</taxon>
    </lineage>
</organism>
<accession>S5ZWV6</accession>
<dbReference type="GeneID" id="70968864"/>
<evidence type="ECO:0000313" key="1">
    <source>
        <dbReference type="EMBL" id="AGT35699.1"/>
    </source>
</evidence>
<evidence type="ECO:0000313" key="2">
    <source>
        <dbReference type="Proteomes" id="UP000015543"/>
    </source>
</evidence>
<proteinExistence type="predicted"/>
<dbReference type="KEGG" id="thb:N186_06805"/>
<dbReference type="AlphaFoldDB" id="S5ZWV6"/>
<reference evidence="1 2" key="1">
    <citation type="journal article" date="2013" name="Genome Announc.">
        <title>Complete Genomic Sequence of 'Thermofilum adornatus' Strain 1910bT, a Hyperthermophilic Anaerobic Organotrophic Crenarchaeon.</title>
        <authorList>
            <person name="Dominova I.N."/>
            <person name="Kublanov I.V."/>
            <person name="Podosokorskaya O.A."/>
            <person name="Derbikova K.S."/>
            <person name="Patrushev M.V."/>
            <person name="Toshchakov S.V."/>
        </authorList>
    </citation>
    <scope>NUCLEOTIDE SEQUENCE [LARGE SCALE GENOMIC DNA]</scope>
    <source>
        <strain evidence="2">1910b</strain>
    </source>
</reference>
<name>S5ZWV6_9CREN</name>